<dbReference type="KEGG" id="ggr:HKW67_16755"/>
<evidence type="ECO:0000259" key="9">
    <source>
        <dbReference type="PROSITE" id="PS51192"/>
    </source>
</evidence>
<proteinExistence type="inferred from homology"/>
<dbReference type="AlphaFoldDB" id="A0A6M4ITJ5"/>
<feature type="region of interest" description="Disordered" evidence="8">
    <location>
        <begin position="403"/>
        <end position="509"/>
    </location>
</feature>
<keyword evidence="4 7" id="KW-0067">ATP-binding</keyword>
<evidence type="ECO:0000256" key="6">
    <source>
        <dbReference type="PROSITE-ProRule" id="PRU00552"/>
    </source>
</evidence>
<dbReference type="Gene3D" id="3.40.50.300">
    <property type="entry name" value="P-loop containing nucleotide triphosphate hydrolases"/>
    <property type="match status" value="2"/>
</dbReference>
<comment type="similarity">
    <text evidence="5 7">Belongs to the DEAD box helicase family.</text>
</comment>
<evidence type="ECO:0000256" key="4">
    <source>
        <dbReference type="ARBA" id="ARBA00022840"/>
    </source>
</evidence>
<dbReference type="GO" id="GO:0016787">
    <property type="term" value="F:hydrolase activity"/>
    <property type="evidence" value="ECO:0007669"/>
    <property type="project" value="UniProtKB-KW"/>
</dbReference>
<dbReference type="SMART" id="SM00490">
    <property type="entry name" value="HELICc"/>
    <property type="match status" value="1"/>
</dbReference>
<dbReference type="CDD" id="cd00268">
    <property type="entry name" value="DEADc"/>
    <property type="match status" value="1"/>
</dbReference>
<feature type="compositionally biased region" description="Gly residues" evidence="8">
    <location>
        <begin position="454"/>
        <end position="466"/>
    </location>
</feature>
<dbReference type="CDD" id="cd18787">
    <property type="entry name" value="SF2_C_DEAD"/>
    <property type="match status" value="1"/>
</dbReference>
<dbReference type="GO" id="GO:0003676">
    <property type="term" value="F:nucleic acid binding"/>
    <property type="evidence" value="ECO:0007669"/>
    <property type="project" value="InterPro"/>
</dbReference>
<keyword evidence="2 7" id="KW-0378">Hydrolase</keyword>
<feature type="domain" description="DEAD-box RNA helicase Q" evidence="11">
    <location>
        <begin position="5"/>
        <end position="33"/>
    </location>
</feature>
<dbReference type="InterPro" id="IPR044742">
    <property type="entry name" value="DEAD/DEAH_RhlB"/>
</dbReference>
<gene>
    <name evidence="12" type="ORF">HKW67_16755</name>
</gene>
<protein>
    <submittedName>
        <fullName evidence="12">DEAD/DEAH box helicase</fullName>
    </submittedName>
</protein>
<keyword evidence="3 7" id="KW-0347">Helicase</keyword>
<dbReference type="PROSITE" id="PS51194">
    <property type="entry name" value="HELICASE_CTER"/>
    <property type="match status" value="1"/>
</dbReference>
<feature type="short sequence motif" description="Q motif" evidence="6">
    <location>
        <begin position="5"/>
        <end position="33"/>
    </location>
</feature>
<sequence length="509" mass="53630">MTSTPSFSSLQLHPSLQKGLKELGFARPTPIQAEAIPPALEGRDVLACAMTGSGKTYAFLLPILHHIMEKPRGITRALVITPTRELAAQIVESLNDVTVHTPLTGAAVFGGVGMGPQEHAFRSGADVIVATPGRLLDHFRMPYAKLEHLEYLVLDEADRMLDMGFLPEIKKVLRHLPQKKRQTLFFSATMPAPIAALTKDLLTNPFTLNLQRQSAPAVGITQAVYPVAQDLKSGLLVALLKRGDMPQALVFTRTKHRANRLAAQLVAAGIKAERIHGNRSQAQRTQALAGFKDGEYQVLVATDIAARGIDVEALGHVVNFDVPLAAEDYIHRVGRTARAEATGEAFTFVSPDEEGDLKQIERAIKKTLPRVTVPDFDYSAKPQTKLEVPLAERIAEIRKKKAEDRARAAAKVERRSAAQSGGARPAAPSGGRPAAPARKTSESRGPSAGSRGPSSGGAGGAGGGAAKSGAAGRVRRGPHRGQGGSGGSGNSGGGNSGGSSRGGGDSPYA</sequence>
<evidence type="ECO:0000313" key="12">
    <source>
        <dbReference type="EMBL" id="QJR37049.1"/>
    </source>
</evidence>
<dbReference type="SMART" id="SM00487">
    <property type="entry name" value="DEXDc"/>
    <property type="match status" value="1"/>
</dbReference>
<evidence type="ECO:0000256" key="3">
    <source>
        <dbReference type="ARBA" id="ARBA00022806"/>
    </source>
</evidence>
<dbReference type="InterPro" id="IPR050079">
    <property type="entry name" value="DEAD_box_RNA_helicase"/>
</dbReference>
<dbReference type="Proteomes" id="UP000500938">
    <property type="component" value="Chromosome"/>
</dbReference>
<feature type="compositionally biased region" description="Gly residues" evidence="8">
    <location>
        <begin position="480"/>
        <end position="509"/>
    </location>
</feature>
<dbReference type="GO" id="GO:0003724">
    <property type="term" value="F:RNA helicase activity"/>
    <property type="evidence" value="ECO:0007669"/>
    <property type="project" value="InterPro"/>
</dbReference>
<dbReference type="Pfam" id="PF00271">
    <property type="entry name" value="Helicase_C"/>
    <property type="match status" value="1"/>
</dbReference>
<dbReference type="PROSITE" id="PS00039">
    <property type="entry name" value="DEAD_ATP_HELICASE"/>
    <property type="match status" value="1"/>
</dbReference>
<dbReference type="InterPro" id="IPR014014">
    <property type="entry name" value="RNA_helicase_DEAD_Q_motif"/>
</dbReference>
<dbReference type="EMBL" id="CP053085">
    <property type="protein sequence ID" value="QJR37049.1"/>
    <property type="molecule type" value="Genomic_DNA"/>
</dbReference>
<dbReference type="PROSITE" id="PS51195">
    <property type="entry name" value="Q_MOTIF"/>
    <property type="match status" value="1"/>
</dbReference>
<name>A0A6M4ITJ5_9BACT</name>
<evidence type="ECO:0000259" key="10">
    <source>
        <dbReference type="PROSITE" id="PS51194"/>
    </source>
</evidence>
<dbReference type="InterPro" id="IPR027417">
    <property type="entry name" value="P-loop_NTPase"/>
</dbReference>
<feature type="domain" description="Helicase C-terminal" evidence="10">
    <location>
        <begin position="219"/>
        <end position="379"/>
    </location>
</feature>
<organism evidence="12 13">
    <name type="scientific">Gemmatimonas groenlandica</name>
    <dbReference type="NCBI Taxonomy" id="2732249"/>
    <lineage>
        <taxon>Bacteria</taxon>
        <taxon>Pseudomonadati</taxon>
        <taxon>Gemmatimonadota</taxon>
        <taxon>Gemmatimonadia</taxon>
        <taxon>Gemmatimonadales</taxon>
        <taxon>Gemmatimonadaceae</taxon>
        <taxon>Gemmatimonas</taxon>
    </lineage>
</organism>
<feature type="compositionally biased region" description="Basic and acidic residues" evidence="8">
    <location>
        <begin position="403"/>
        <end position="416"/>
    </location>
</feature>
<feature type="compositionally biased region" description="Low complexity" evidence="8">
    <location>
        <begin position="417"/>
        <end position="453"/>
    </location>
</feature>
<dbReference type="PANTHER" id="PTHR47959:SF13">
    <property type="entry name" value="ATP-DEPENDENT RNA HELICASE RHLE"/>
    <property type="match status" value="1"/>
</dbReference>
<dbReference type="InterPro" id="IPR014001">
    <property type="entry name" value="Helicase_ATP-bd"/>
</dbReference>
<reference evidence="12 13" key="1">
    <citation type="submission" date="2020-05" db="EMBL/GenBank/DDBJ databases">
        <title>Complete genome sequence of Gemmatimonas greenlandica TET16.</title>
        <authorList>
            <person name="Zeng Y."/>
        </authorList>
    </citation>
    <scope>NUCLEOTIDE SEQUENCE [LARGE SCALE GENOMIC DNA]</scope>
    <source>
        <strain evidence="12 13">TET16</strain>
    </source>
</reference>
<feature type="domain" description="Helicase ATP-binding" evidence="9">
    <location>
        <begin position="36"/>
        <end position="208"/>
    </location>
</feature>
<keyword evidence="13" id="KW-1185">Reference proteome</keyword>
<accession>A0A6M4ITJ5</accession>
<evidence type="ECO:0000256" key="8">
    <source>
        <dbReference type="SAM" id="MobiDB-lite"/>
    </source>
</evidence>
<dbReference type="PROSITE" id="PS51192">
    <property type="entry name" value="HELICASE_ATP_BIND_1"/>
    <property type="match status" value="1"/>
</dbReference>
<dbReference type="PANTHER" id="PTHR47959">
    <property type="entry name" value="ATP-DEPENDENT RNA HELICASE RHLE-RELATED"/>
    <property type="match status" value="1"/>
</dbReference>
<keyword evidence="1 7" id="KW-0547">Nucleotide-binding</keyword>
<dbReference type="InterPro" id="IPR000629">
    <property type="entry name" value="RNA-helicase_DEAD-box_CS"/>
</dbReference>
<dbReference type="SUPFAM" id="SSF52540">
    <property type="entry name" value="P-loop containing nucleoside triphosphate hydrolases"/>
    <property type="match status" value="2"/>
</dbReference>
<dbReference type="GO" id="GO:0005524">
    <property type="term" value="F:ATP binding"/>
    <property type="evidence" value="ECO:0007669"/>
    <property type="project" value="UniProtKB-KW"/>
</dbReference>
<dbReference type="InterPro" id="IPR011545">
    <property type="entry name" value="DEAD/DEAH_box_helicase_dom"/>
</dbReference>
<dbReference type="Pfam" id="PF00270">
    <property type="entry name" value="DEAD"/>
    <property type="match status" value="1"/>
</dbReference>
<dbReference type="GO" id="GO:0005829">
    <property type="term" value="C:cytosol"/>
    <property type="evidence" value="ECO:0007669"/>
    <property type="project" value="TreeGrafter"/>
</dbReference>
<evidence type="ECO:0000256" key="2">
    <source>
        <dbReference type="ARBA" id="ARBA00022801"/>
    </source>
</evidence>
<evidence type="ECO:0000313" key="13">
    <source>
        <dbReference type="Proteomes" id="UP000500938"/>
    </source>
</evidence>
<dbReference type="RefSeq" id="WP_171226482.1">
    <property type="nucleotide sequence ID" value="NZ_CP053085.1"/>
</dbReference>
<dbReference type="InterPro" id="IPR001650">
    <property type="entry name" value="Helicase_C-like"/>
</dbReference>
<evidence type="ECO:0000259" key="11">
    <source>
        <dbReference type="PROSITE" id="PS51195"/>
    </source>
</evidence>
<evidence type="ECO:0000256" key="5">
    <source>
        <dbReference type="ARBA" id="ARBA00038437"/>
    </source>
</evidence>
<evidence type="ECO:0000256" key="1">
    <source>
        <dbReference type="ARBA" id="ARBA00022741"/>
    </source>
</evidence>
<evidence type="ECO:0000256" key="7">
    <source>
        <dbReference type="RuleBase" id="RU000492"/>
    </source>
</evidence>